<evidence type="ECO:0000256" key="9">
    <source>
        <dbReference type="ARBA" id="ARBA00023170"/>
    </source>
</evidence>
<dbReference type="RefSeq" id="NP_001240547.2">
    <property type="nucleotide sequence ID" value="NM_001253618.2"/>
</dbReference>
<keyword evidence="9 11" id="KW-0675">Receptor</keyword>
<dbReference type="InterPro" id="IPR004072">
    <property type="entry name" value="Vmron_rcpt_1"/>
</dbReference>
<reference evidence="13" key="2">
    <citation type="submission" date="2025-09" db="UniProtKB">
        <authorList>
            <consortium name="Ensembl"/>
        </authorList>
    </citation>
    <scope>IDENTIFICATION</scope>
    <source>
        <strain evidence="13">Glennie</strain>
    </source>
</reference>
<comment type="subcellular location">
    <subcellularLocation>
        <location evidence="1 11">Cell membrane</location>
        <topology evidence="1 11">Multi-pass membrane protein</topology>
    </subcellularLocation>
</comment>
<dbReference type="GeneID" id="100090674"/>
<protein>
    <recommendedName>
        <fullName evidence="11">Vomeronasal type-1 receptor</fullName>
    </recommendedName>
</protein>
<name>A0A6I8NMR7_ORNAN</name>
<dbReference type="GeneTree" id="ENSGT01030000234553"/>
<keyword evidence="14" id="KW-1185">Reference proteome</keyword>
<dbReference type="KEGG" id="oaa:100090674"/>
<evidence type="ECO:0000256" key="3">
    <source>
        <dbReference type="ARBA" id="ARBA00022475"/>
    </source>
</evidence>
<dbReference type="InParanoid" id="A0A6I8NMR7"/>
<comment type="similarity">
    <text evidence="2 11">Belongs to the G-protein coupled receptor 1 family.</text>
</comment>
<dbReference type="AlphaFoldDB" id="A0A6I8NMR7"/>
<dbReference type="Pfam" id="PF03402">
    <property type="entry name" value="V1R"/>
    <property type="match status" value="1"/>
</dbReference>
<sequence length="308" mass="34362">MEATALSFGILMLLQLSAGVTMNAFLLLFYIRMVSASSKFGPSDLILGHLALANTMVLLTFGISETLSAWRLRNFLNNGGCKILMYLYRVARGLAICSTCFLSVFQAITISPGTTRWAWIKARLPRCIVPSCLFSWGLSLLIDFDVLLNMTGPQNSSSVQLVLDLKYCAKISASAEITLLIAVVRSLRDLFFMGLMSAASGYMVFVLHRHHQQVRHLHVPGRPPGAMPEVRAAKRVMALVTLYVLLYGQQTITLSILLNLKKKPPLLVDSHMVLSFTFSTVSPFLIIHGDWRMRTFWKRDSPISHLNP</sequence>
<keyword evidence="8 11" id="KW-0472">Membrane</keyword>
<evidence type="ECO:0000313" key="14">
    <source>
        <dbReference type="Proteomes" id="UP000002279"/>
    </source>
</evidence>
<feature type="domain" description="G-protein coupled receptors family 1 profile" evidence="12">
    <location>
        <begin position="22"/>
        <end position="286"/>
    </location>
</feature>
<evidence type="ECO:0000256" key="11">
    <source>
        <dbReference type="RuleBase" id="RU364061"/>
    </source>
</evidence>
<keyword evidence="5 11" id="KW-0812">Transmembrane</keyword>
<accession>A0A6I8NMR7</accession>
<dbReference type="GO" id="GO:0007606">
    <property type="term" value="P:sensory perception of chemical stimulus"/>
    <property type="evidence" value="ECO:0007669"/>
    <property type="project" value="UniProtKB-ARBA"/>
</dbReference>
<feature type="transmembrane region" description="Helical" evidence="11">
    <location>
        <begin position="270"/>
        <end position="289"/>
    </location>
</feature>
<dbReference type="Proteomes" id="UP000002279">
    <property type="component" value="Unplaced"/>
</dbReference>
<dbReference type="GO" id="GO:0005550">
    <property type="term" value="F:pheromone binding"/>
    <property type="evidence" value="ECO:0000318"/>
    <property type="project" value="GO_Central"/>
</dbReference>
<dbReference type="PANTHER" id="PTHR24062">
    <property type="entry name" value="VOMERONASAL TYPE-1 RECEPTOR"/>
    <property type="match status" value="1"/>
</dbReference>
<evidence type="ECO:0000259" key="12">
    <source>
        <dbReference type="PROSITE" id="PS50262"/>
    </source>
</evidence>
<dbReference type="CTD" id="100090674"/>
<dbReference type="InterPro" id="IPR017452">
    <property type="entry name" value="GPCR_Rhodpsn_7TM"/>
</dbReference>
<dbReference type="Ensembl" id="ENSOANT00000055650.1">
    <property type="protein sequence ID" value="ENSOANP00000042031.1"/>
    <property type="gene ID" value="ENSOANG00000039798.1"/>
</dbReference>
<evidence type="ECO:0000256" key="2">
    <source>
        <dbReference type="ARBA" id="ARBA00010663"/>
    </source>
</evidence>
<feature type="transmembrane region" description="Helical" evidence="11">
    <location>
        <begin position="236"/>
        <end position="258"/>
    </location>
</feature>
<dbReference type="SUPFAM" id="SSF81321">
    <property type="entry name" value="Family A G protein-coupled receptor-like"/>
    <property type="match status" value="1"/>
</dbReference>
<gene>
    <name evidence="13" type="primary">ORNANAV1R3226</name>
</gene>
<keyword evidence="4 11" id="KW-0589">Pheromone response</keyword>
<keyword evidence="7 11" id="KW-0297">G-protein coupled receptor</keyword>
<evidence type="ECO:0000256" key="5">
    <source>
        <dbReference type="ARBA" id="ARBA00022692"/>
    </source>
</evidence>
<feature type="transmembrane region" description="Helical" evidence="11">
    <location>
        <begin position="190"/>
        <end position="207"/>
    </location>
</feature>
<evidence type="ECO:0000256" key="1">
    <source>
        <dbReference type="ARBA" id="ARBA00004651"/>
    </source>
</evidence>
<evidence type="ECO:0000256" key="6">
    <source>
        <dbReference type="ARBA" id="ARBA00022989"/>
    </source>
</evidence>
<keyword evidence="3 11" id="KW-1003">Cell membrane</keyword>
<evidence type="ECO:0000313" key="13">
    <source>
        <dbReference type="Ensembl" id="ENSOANP00000042031.1"/>
    </source>
</evidence>
<feature type="transmembrane region" description="Helical" evidence="11">
    <location>
        <begin position="43"/>
        <end position="63"/>
    </location>
</feature>
<evidence type="ECO:0000256" key="7">
    <source>
        <dbReference type="ARBA" id="ARBA00023040"/>
    </source>
</evidence>
<evidence type="ECO:0000256" key="4">
    <source>
        <dbReference type="ARBA" id="ARBA00022507"/>
    </source>
</evidence>
<feature type="transmembrane region" description="Helical" evidence="11">
    <location>
        <begin position="83"/>
        <end position="108"/>
    </location>
</feature>
<dbReference type="GO" id="GO:0016503">
    <property type="term" value="F:pheromone receptor activity"/>
    <property type="evidence" value="ECO:0007669"/>
    <property type="project" value="InterPro"/>
</dbReference>
<feature type="transmembrane region" description="Helical" evidence="11">
    <location>
        <begin position="6"/>
        <end position="31"/>
    </location>
</feature>
<proteinExistence type="inferred from homology"/>
<dbReference type="GO" id="GO:0019236">
    <property type="term" value="P:response to pheromone"/>
    <property type="evidence" value="ECO:0007669"/>
    <property type="project" value="UniProtKB-KW"/>
</dbReference>
<keyword evidence="6 11" id="KW-1133">Transmembrane helix</keyword>
<dbReference type="GO" id="GO:0005886">
    <property type="term" value="C:plasma membrane"/>
    <property type="evidence" value="ECO:0000318"/>
    <property type="project" value="GO_Central"/>
</dbReference>
<keyword evidence="10 11" id="KW-0807">Transducer</keyword>
<dbReference type="Gene3D" id="1.20.1070.10">
    <property type="entry name" value="Rhodopsin 7-helix transmembrane proteins"/>
    <property type="match status" value="1"/>
</dbReference>
<dbReference type="FunFam" id="1.20.1070.10:FF:000081">
    <property type="entry name" value="Vomeronasal type-1 receptor"/>
    <property type="match status" value="1"/>
</dbReference>
<dbReference type="PROSITE" id="PS50262">
    <property type="entry name" value="G_PROTEIN_RECEP_F1_2"/>
    <property type="match status" value="1"/>
</dbReference>
<reference evidence="13" key="1">
    <citation type="submission" date="2025-08" db="UniProtKB">
        <authorList>
            <consortium name="Ensembl"/>
        </authorList>
    </citation>
    <scope>IDENTIFICATION</scope>
    <source>
        <strain evidence="13">Glennie</strain>
    </source>
</reference>
<evidence type="ECO:0000256" key="8">
    <source>
        <dbReference type="ARBA" id="ARBA00023136"/>
    </source>
</evidence>
<organism evidence="13 14">
    <name type="scientific">Ornithorhynchus anatinus</name>
    <name type="common">Duckbill platypus</name>
    <dbReference type="NCBI Taxonomy" id="9258"/>
    <lineage>
        <taxon>Eukaryota</taxon>
        <taxon>Metazoa</taxon>
        <taxon>Chordata</taxon>
        <taxon>Craniata</taxon>
        <taxon>Vertebrata</taxon>
        <taxon>Euteleostomi</taxon>
        <taxon>Mammalia</taxon>
        <taxon>Monotremata</taxon>
        <taxon>Ornithorhynchidae</taxon>
        <taxon>Ornithorhynchus</taxon>
    </lineage>
</organism>
<evidence type="ECO:0000256" key="10">
    <source>
        <dbReference type="ARBA" id="ARBA00023224"/>
    </source>
</evidence>